<feature type="transmembrane region" description="Helical" evidence="7">
    <location>
        <begin position="204"/>
        <end position="222"/>
    </location>
</feature>
<feature type="transmembrane region" description="Helical" evidence="7">
    <location>
        <begin position="135"/>
        <end position="155"/>
    </location>
</feature>
<dbReference type="Pfam" id="PF02535">
    <property type="entry name" value="Zip"/>
    <property type="match status" value="1"/>
</dbReference>
<keyword evidence="3 7" id="KW-0812">Transmembrane</keyword>
<accession>A0A4T0X2K4</accession>
<evidence type="ECO:0000256" key="3">
    <source>
        <dbReference type="ARBA" id="ARBA00022692"/>
    </source>
</evidence>
<dbReference type="Proteomes" id="UP000307173">
    <property type="component" value="Unassembled WGS sequence"/>
</dbReference>
<keyword evidence="9" id="KW-1185">Reference proteome</keyword>
<dbReference type="PANTHER" id="PTHR16133">
    <property type="entry name" value="SOLUTE CARRIER FAMILY 39 ZINC TRANSPORTER , MEMBER 9-RELATED"/>
    <property type="match status" value="1"/>
</dbReference>
<dbReference type="AlphaFoldDB" id="A0A4T0X2K4"/>
<dbReference type="GO" id="GO:0006829">
    <property type="term" value="P:zinc ion transport"/>
    <property type="evidence" value="ECO:0007669"/>
    <property type="project" value="InterPro"/>
</dbReference>
<evidence type="ECO:0000256" key="6">
    <source>
        <dbReference type="ARBA" id="ARBA00023136"/>
    </source>
</evidence>
<protein>
    <submittedName>
        <fullName evidence="8">Uncharacterized protein</fullName>
    </submittedName>
</protein>
<evidence type="ECO:0000256" key="1">
    <source>
        <dbReference type="ARBA" id="ARBA00004127"/>
    </source>
</evidence>
<dbReference type="InterPro" id="IPR003689">
    <property type="entry name" value="ZIP"/>
</dbReference>
<name>A0A4T0X2K4_9ASCO</name>
<feature type="transmembrane region" description="Helical" evidence="7">
    <location>
        <begin position="167"/>
        <end position="184"/>
    </location>
</feature>
<dbReference type="InterPro" id="IPR045891">
    <property type="entry name" value="ZIP9"/>
</dbReference>
<dbReference type="GO" id="GO:0000139">
    <property type="term" value="C:Golgi membrane"/>
    <property type="evidence" value="ECO:0007669"/>
    <property type="project" value="UniProtKB-SubCell"/>
</dbReference>
<feature type="transmembrane region" description="Helical" evidence="7">
    <location>
        <begin position="72"/>
        <end position="91"/>
    </location>
</feature>
<keyword evidence="4 7" id="KW-1133">Transmembrane helix</keyword>
<keyword evidence="6 7" id="KW-0472">Membrane</keyword>
<evidence type="ECO:0000313" key="9">
    <source>
        <dbReference type="Proteomes" id="UP000307173"/>
    </source>
</evidence>
<gene>
    <name evidence="8" type="ORF">CANINC_001811</name>
</gene>
<evidence type="ECO:0000256" key="7">
    <source>
        <dbReference type="SAM" id="Phobius"/>
    </source>
</evidence>
<dbReference type="EMBL" id="SELW01000283">
    <property type="protein sequence ID" value="TID29537.1"/>
    <property type="molecule type" value="Genomic_DNA"/>
</dbReference>
<evidence type="ECO:0000256" key="2">
    <source>
        <dbReference type="ARBA" id="ARBA00004394"/>
    </source>
</evidence>
<sequence length="225" mass="24979">MQSSSFGPKILLGFVSLYSIDAFSAKITEIFDHSYVDLSLDQDETNIDEEGRSLELKTFKDYVLSATSNSTTLGLLLHCFTDGIILTTSLFSQQDNDRHSNSILIIISLFLHKLPASFSLTSILLSQRLHTKTVLFHLTLFSISAPIGALVTYLFSHVMDHSDPNTGNSFVLLFSAGAFLYVSFHSFLTCHGNTDNTLKDSQNWSFLMTTIGMLVPVLLSILHDD</sequence>
<proteinExistence type="predicted"/>
<comment type="subcellular location">
    <subcellularLocation>
        <location evidence="1">Endomembrane system</location>
        <topology evidence="1">Multi-pass membrane protein</topology>
    </subcellularLocation>
    <subcellularLocation>
        <location evidence="2">Golgi apparatus membrane</location>
    </subcellularLocation>
</comment>
<dbReference type="OrthoDB" id="19859at2759"/>
<organism evidence="8 9">
    <name type="scientific">Pichia inconspicua</name>
    <dbReference type="NCBI Taxonomy" id="52247"/>
    <lineage>
        <taxon>Eukaryota</taxon>
        <taxon>Fungi</taxon>
        <taxon>Dikarya</taxon>
        <taxon>Ascomycota</taxon>
        <taxon>Saccharomycotina</taxon>
        <taxon>Pichiomycetes</taxon>
        <taxon>Pichiales</taxon>
        <taxon>Pichiaceae</taxon>
        <taxon>Pichia</taxon>
    </lineage>
</organism>
<comment type="caution">
    <text evidence="8">The sequence shown here is derived from an EMBL/GenBank/DDBJ whole genome shotgun (WGS) entry which is preliminary data.</text>
</comment>
<evidence type="ECO:0000256" key="5">
    <source>
        <dbReference type="ARBA" id="ARBA00023034"/>
    </source>
</evidence>
<dbReference type="GO" id="GO:0046873">
    <property type="term" value="F:metal ion transmembrane transporter activity"/>
    <property type="evidence" value="ECO:0007669"/>
    <property type="project" value="InterPro"/>
</dbReference>
<evidence type="ECO:0000313" key="8">
    <source>
        <dbReference type="EMBL" id="TID29537.1"/>
    </source>
</evidence>
<evidence type="ECO:0000256" key="4">
    <source>
        <dbReference type="ARBA" id="ARBA00022989"/>
    </source>
</evidence>
<dbReference type="PANTHER" id="PTHR16133:SF0">
    <property type="entry name" value="ZINC_IRON REGULATED TRANSPORTER-RELATED PROTEIN 102B, ISOFORM E"/>
    <property type="match status" value="1"/>
</dbReference>
<keyword evidence="5" id="KW-0333">Golgi apparatus</keyword>
<reference evidence="8 9" key="1">
    <citation type="journal article" date="2019" name="Front. Genet.">
        <title>Whole-Genome Sequencing of the Opportunistic Yeast Pathogen Candida inconspicua Uncovers Its Hybrid Origin.</title>
        <authorList>
            <person name="Mixao V."/>
            <person name="Hansen A.P."/>
            <person name="Saus E."/>
            <person name="Boekhout T."/>
            <person name="Lass-Florl C."/>
            <person name="Gabaldon T."/>
        </authorList>
    </citation>
    <scope>NUCLEOTIDE SEQUENCE [LARGE SCALE GENOMIC DNA]</scope>
    <source>
        <strain evidence="8 9">CBS 180</strain>
    </source>
</reference>
<feature type="transmembrane region" description="Helical" evidence="7">
    <location>
        <begin position="103"/>
        <end position="123"/>
    </location>
</feature>
<dbReference type="STRING" id="52247.A0A4T0X2K4"/>